<comment type="caution">
    <text evidence="1">The sequence shown here is derived from an EMBL/GenBank/DDBJ whole genome shotgun (WGS) entry which is preliminary data.</text>
</comment>
<organism evidence="1 2">
    <name type="scientific">Cyanomargarita calcarea GSE-NOS-MK-12-04C</name>
    <dbReference type="NCBI Taxonomy" id="2839659"/>
    <lineage>
        <taxon>Bacteria</taxon>
        <taxon>Bacillati</taxon>
        <taxon>Cyanobacteriota</taxon>
        <taxon>Cyanophyceae</taxon>
        <taxon>Nostocales</taxon>
        <taxon>Cyanomargaritaceae</taxon>
        <taxon>Cyanomargarita</taxon>
    </lineage>
</organism>
<proteinExistence type="predicted"/>
<accession>A0A951QLL6</accession>
<dbReference type="EMBL" id="JAHHGZ010000011">
    <property type="protein sequence ID" value="MBW4668267.1"/>
    <property type="molecule type" value="Genomic_DNA"/>
</dbReference>
<reference evidence="1" key="1">
    <citation type="submission" date="2021-05" db="EMBL/GenBank/DDBJ databases">
        <authorList>
            <person name="Pietrasiak N."/>
            <person name="Ward R."/>
            <person name="Stajich J.E."/>
            <person name="Kurbessoian T."/>
        </authorList>
    </citation>
    <scope>NUCLEOTIDE SEQUENCE</scope>
    <source>
        <strain evidence="1">GSE-NOS-MK-12-04C</strain>
    </source>
</reference>
<gene>
    <name evidence="1" type="ORF">KME60_12795</name>
</gene>
<sequence length="376" mass="39409">MLNNRLSQQAFGLASLTPLEAATSSLNAALFATTSLLDVQSSNGHSAESFPDIFNNLKQIQGDLSFNYGEVTSNITSPFGLLEGTFNLEDLGNNLASSLQQLDGNLNLINGVLSSNFTTPSVLSQDTFDLAGFVGNLMGSYLQQIQGSVPFENGLLNINSPTPLGNINGIMNLGDGKFVTDLNTPFGKINNLSYFPANTQLPFSVNNLAGIIDFSTGQLSIDTLPNQDGGDVAIPISSLSGTMNFSNGVANMNIPTSFGDVSTNFNFSQLAASYVTESLKGNGVVNFNGGLMNIDVTGPLGLIQSSVNISQLAKDSVSSLQQAQGIINFNNGVLSSNLNTSLGSLIGSIDLNTFTPIPLPSLPGVPVSEYSVRPET</sequence>
<dbReference type="AlphaFoldDB" id="A0A951QLL6"/>
<dbReference type="Proteomes" id="UP000729701">
    <property type="component" value="Unassembled WGS sequence"/>
</dbReference>
<protein>
    <submittedName>
        <fullName evidence="1">Uncharacterized protein</fullName>
    </submittedName>
</protein>
<name>A0A951QLL6_9CYAN</name>
<reference evidence="1" key="2">
    <citation type="journal article" date="2022" name="Microbiol. Resour. Announc.">
        <title>Metagenome Sequencing to Explore Phylogenomics of Terrestrial Cyanobacteria.</title>
        <authorList>
            <person name="Ward R.D."/>
            <person name="Stajich J.E."/>
            <person name="Johansen J.R."/>
            <person name="Huntemann M."/>
            <person name="Clum A."/>
            <person name="Foster B."/>
            <person name="Foster B."/>
            <person name="Roux S."/>
            <person name="Palaniappan K."/>
            <person name="Varghese N."/>
            <person name="Mukherjee S."/>
            <person name="Reddy T.B.K."/>
            <person name="Daum C."/>
            <person name="Copeland A."/>
            <person name="Chen I.A."/>
            <person name="Ivanova N.N."/>
            <person name="Kyrpides N.C."/>
            <person name="Shapiro N."/>
            <person name="Eloe-Fadrosh E.A."/>
            <person name="Pietrasiak N."/>
        </authorList>
    </citation>
    <scope>NUCLEOTIDE SEQUENCE</scope>
    <source>
        <strain evidence="1">GSE-NOS-MK-12-04C</strain>
    </source>
</reference>
<evidence type="ECO:0000313" key="1">
    <source>
        <dbReference type="EMBL" id="MBW4668267.1"/>
    </source>
</evidence>
<evidence type="ECO:0000313" key="2">
    <source>
        <dbReference type="Proteomes" id="UP000729701"/>
    </source>
</evidence>